<dbReference type="PANTHER" id="PTHR47813:SF2">
    <property type="entry name" value="UBIQUITIN-LIKE SUPERFAMILY PROTEIN"/>
    <property type="match status" value="1"/>
</dbReference>
<dbReference type="InterPro" id="IPR022617">
    <property type="entry name" value="Rad60/SUMO-like_dom"/>
</dbReference>
<feature type="domain" description="Ubiquitin-like" evidence="3">
    <location>
        <begin position="362"/>
        <end position="429"/>
    </location>
</feature>
<dbReference type="GeneID" id="8852170"/>
<evidence type="ECO:0000256" key="1">
    <source>
        <dbReference type="SAM" id="Coils"/>
    </source>
</evidence>
<evidence type="ECO:0000256" key="2">
    <source>
        <dbReference type="SAM" id="MobiDB-lite"/>
    </source>
</evidence>
<dbReference type="InParanoid" id="D2VIM5"/>
<dbReference type="EMBL" id="GG738874">
    <property type="protein sequence ID" value="EFC43296.1"/>
    <property type="molecule type" value="Genomic_DNA"/>
</dbReference>
<dbReference type="CDD" id="cd01763">
    <property type="entry name" value="Ubl_SUMO_like"/>
    <property type="match status" value="2"/>
</dbReference>
<sequence>MSDSSSDSDDDLFSHKNAKSVLDVSWSDISKKKDPVPKVKDKKPKKKKNLLDLVEDEEEEKPKEKEKKEDVLDVDLILAKNELYNKKARRNTSSSSEGKKKRKQDDEEFIKKQLAEQQKLEKERKRKKQKQMEIIHKNDEDVIDLDSEVVEELPPVSLPSPVTSPLLMKKPMMSFPSKPTVVKPTKAIDFKIQLMASDAFQKLEAAESFTFDDLEDDSVQEELSEAERKKIEAQVQREIEQLNKKKELAPITTEDVEEVEDEDKGEKITISIRWNDKTISVNIHERDKFQKLKKTVAKKFEVHPDQISFKFDGATLDLNSTPEDQAMESDDIIDCIVDLKKKVSTVSHTPATEKEPKENKGEKIVLEVRGNGKSISINFYKGEKFSKLAKGVAKQFSVAPEKIKLMFDGLALDLNETPGDQDMENEDIIDCKFL</sequence>
<dbReference type="AlphaFoldDB" id="D2VIM5"/>
<dbReference type="VEuPathDB" id="AmoebaDB:NAEGRDRAFT_49849"/>
<feature type="region of interest" description="Disordered" evidence="2">
    <location>
        <begin position="83"/>
        <end position="132"/>
    </location>
</feature>
<gene>
    <name evidence="4" type="ORF">NAEGRDRAFT_49849</name>
</gene>
<dbReference type="RefSeq" id="XP_002676040.1">
    <property type="nucleotide sequence ID" value="XM_002675994.1"/>
</dbReference>
<dbReference type="KEGG" id="ngr:NAEGRDRAFT_49849"/>
<feature type="domain" description="Ubiquitin-like" evidence="3">
    <location>
        <begin position="268"/>
        <end position="342"/>
    </location>
</feature>
<evidence type="ECO:0000313" key="4">
    <source>
        <dbReference type="EMBL" id="EFC43296.1"/>
    </source>
</evidence>
<keyword evidence="1" id="KW-0175">Coiled coil</keyword>
<reference evidence="4 5" key="1">
    <citation type="journal article" date="2010" name="Cell">
        <title>The genome of Naegleria gruberi illuminates early eukaryotic versatility.</title>
        <authorList>
            <person name="Fritz-Laylin L.K."/>
            <person name="Prochnik S.E."/>
            <person name="Ginger M.L."/>
            <person name="Dacks J.B."/>
            <person name="Carpenter M.L."/>
            <person name="Field M.C."/>
            <person name="Kuo A."/>
            <person name="Paredez A."/>
            <person name="Chapman J."/>
            <person name="Pham J."/>
            <person name="Shu S."/>
            <person name="Neupane R."/>
            <person name="Cipriano M."/>
            <person name="Mancuso J."/>
            <person name="Tu H."/>
            <person name="Salamov A."/>
            <person name="Lindquist E."/>
            <person name="Shapiro H."/>
            <person name="Lucas S."/>
            <person name="Grigoriev I.V."/>
            <person name="Cande W.Z."/>
            <person name="Fulton C."/>
            <person name="Rokhsar D.S."/>
            <person name="Dawson S.C."/>
        </authorList>
    </citation>
    <scope>NUCLEOTIDE SEQUENCE [LARGE SCALE GENOMIC DNA]</scope>
    <source>
        <strain evidence="4 5">NEG-M</strain>
    </source>
</reference>
<dbReference type="SUPFAM" id="SSF54236">
    <property type="entry name" value="Ubiquitin-like"/>
    <property type="match status" value="2"/>
</dbReference>
<dbReference type="OMA" id="ITISIRW"/>
<organism evidence="5">
    <name type="scientific">Naegleria gruberi</name>
    <name type="common">Amoeba</name>
    <dbReference type="NCBI Taxonomy" id="5762"/>
    <lineage>
        <taxon>Eukaryota</taxon>
        <taxon>Discoba</taxon>
        <taxon>Heterolobosea</taxon>
        <taxon>Tetramitia</taxon>
        <taxon>Eutetramitia</taxon>
        <taxon>Vahlkampfiidae</taxon>
        <taxon>Naegleria</taxon>
    </lineage>
</organism>
<dbReference type="Pfam" id="PF11976">
    <property type="entry name" value="Rad60-SLD"/>
    <property type="match status" value="2"/>
</dbReference>
<dbReference type="Proteomes" id="UP000006671">
    <property type="component" value="Unassembled WGS sequence"/>
</dbReference>
<dbReference type="OrthoDB" id="442921at2759"/>
<accession>D2VIM5</accession>
<dbReference type="PANTHER" id="PTHR47813">
    <property type="entry name" value="UBIQUITIN-LIKE SUPERFAMILY PROTEIN"/>
    <property type="match status" value="1"/>
</dbReference>
<feature type="coiled-coil region" evidence="1">
    <location>
        <begin position="216"/>
        <end position="248"/>
    </location>
</feature>
<dbReference type="InterPro" id="IPR029071">
    <property type="entry name" value="Ubiquitin-like_domsf"/>
</dbReference>
<dbReference type="SMART" id="SM00213">
    <property type="entry name" value="UBQ"/>
    <property type="match status" value="2"/>
</dbReference>
<feature type="region of interest" description="Disordered" evidence="2">
    <location>
        <begin position="24"/>
        <end position="71"/>
    </location>
</feature>
<proteinExistence type="predicted"/>
<protein>
    <submittedName>
        <fullName evidence="4">Predicted protein</fullName>
    </submittedName>
</protein>
<keyword evidence="5" id="KW-1185">Reference proteome</keyword>
<dbReference type="PROSITE" id="PS50053">
    <property type="entry name" value="UBIQUITIN_2"/>
    <property type="match status" value="2"/>
</dbReference>
<feature type="compositionally biased region" description="Basic and acidic residues" evidence="2">
    <location>
        <begin position="60"/>
        <end position="71"/>
    </location>
</feature>
<evidence type="ECO:0000313" key="5">
    <source>
        <dbReference type="Proteomes" id="UP000006671"/>
    </source>
</evidence>
<feature type="compositionally biased region" description="Basic and acidic residues" evidence="2">
    <location>
        <begin position="29"/>
        <end position="39"/>
    </location>
</feature>
<dbReference type="Gene3D" id="3.10.20.90">
    <property type="entry name" value="Phosphatidylinositol 3-kinase Catalytic Subunit, Chain A, domain 1"/>
    <property type="match status" value="2"/>
</dbReference>
<feature type="compositionally biased region" description="Basic and acidic residues" evidence="2">
    <location>
        <begin position="103"/>
        <end position="123"/>
    </location>
</feature>
<dbReference type="InterPro" id="IPR000626">
    <property type="entry name" value="Ubiquitin-like_dom"/>
</dbReference>
<evidence type="ECO:0000259" key="3">
    <source>
        <dbReference type="PROSITE" id="PS50053"/>
    </source>
</evidence>
<name>D2VIM5_NAEGR</name>